<dbReference type="EMBL" id="BAABAF010000007">
    <property type="protein sequence ID" value="GAA3769103.1"/>
    <property type="molecule type" value="Genomic_DNA"/>
</dbReference>
<dbReference type="SUPFAM" id="SSF48008">
    <property type="entry name" value="GntR ligand-binding domain-like"/>
    <property type="match status" value="1"/>
</dbReference>
<dbReference type="RefSeq" id="WP_344783508.1">
    <property type="nucleotide sequence ID" value="NZ_BAABAF010000007.1"/>
</dbReference>
<accession>A0ABP7GKH7</accession>
<keyword evidence="2" id="KW-0238">DNA-binding</keyword>
<dbReference type="InterPro" id="IPR011711">
    <property type="entry name" value="GntR_C"/>
</dbReference>
<feature type="domain" description="HTH gntR-type" evidence="5">
    <location>
        <begin position="25"/>
        <end position="92"/>
    </location>
</feature>
<evidence type="ECO:0000259" key="5">
    <source>
        <dbReference type="PROSITE" id="PS50949"/>
    </source>
</evidence>
<dbReference type="PRINTS" id="PR00035">
    <property type="entry name" value="HTHGNTR"/>
</dbReference>
<dbReference type="SMART" id="SM00895">
    <property type="entry name" value="FCD"/>
    <property type="match status" value="1"/>
</dbReference>
<dbReference type="InterPro" id="IPR036390">
    <property type="entry name" value="WH_DNA-bd_sf"/>
</dbReference>
<evidence type="ECO:0000256" key="2">
    <source>
        <dbReference type="ARBA" id="ARBA00023125"/>
    </source>
</evidence>
<keyword evidence="1" id="KW-0805">Transcription regulation</keyword>
<evidence type="ECO:0000313" key="6">
    <source>
        <dbReference type="EMBL" id="GAA3769103.1"/>
    </source>
</evidence>
<protein>
    <submittedName>
        <fullName evidence="6">GntR family transcriptional regulator</fullName>
    </submittedName>
</protein>
<keyword evidence="7" id="KW-1185">Reference proteome</keyword>
<dbReference type="InterPro" id="IPR008920">
    <property type="entry name" value="TF_FadR/GntR_C"/>
</dbReference>
<dbReference type="SUPFAM" id="SSF46785">
    <property type="entry name" value="Winged helix' DNA-binding domain"/>
    <property type="match status" value="1"/>
</dbReference>
<dbReference type="Gene3D" id="1.10.10.10">
    <property type="entry name" value="Winged helix-like DNA-binding domain superfamily/Winged helix DNA-binding domain"/>
    <property type="match status" value="1"/>
</dbReference>
<organism evidence="6 7">
    <name type="scientific">Microbacterium kribbense</name>
    <dbReference type="NCBI Taxonomy" id="433645"/>
    <lineage>
        <taxon>Bacteria</taxon>
        <taxon>Bacillati</taxon>
        <taxon>Actinomycetota</taxon>
        <taxon>Actinomycetes</taxon>
        <taxon>Micrococcales</taxon>
        <taxon>Microbacteriaceae</taxon>
        <taxon>Microbacterium</taxon>
    </lineage>
</organism>
<keyword evidence="3" id="KW-0804">Transcription</keyword>
<feature type="region of interest" description="Disordered" evidence="4">
    <location>
        <begin position="1"/>
        <end position="25"/>
    </location>
</feature>
<dbReference type="Pfam" id="PF07729">
    <property type="entry name" value="FCD"/>
    <property type="match status" value="1"/>
</dbReference>
<gene>
    <name evidence="6" type="ORF">GCM10022240_21940</name>
</gene>
<reference evidence="7" key="1">
    <citation type="journal article" date="2019" name="Int. J. Syst. Evol. Microbiol.">
        <title>The Global Catalogue of Microorganisms (GCM) 10K type strain sequencing project: providing services to taxonomists for standard genome sequencing and annotation.</title>
        <authorList>
            <consortium name="The Broad Institute Genomics Platform"/>
            <consortium name="The Broad Institute Genome Sequencing Center for Infectious Disease"/>
            <person name="Wu L."/>
            <person name="Ma J."/>
        </authorList>
    </citation>
    <scope>NUCLEOTIDE SEQUENCE [LARGE SCALE GENOMIC DNA]</scope>
    <source>
        <strain evidence="7">JCM 16950</strain>
    </source>
</reference>
<dbReference type="InterPro" id="IPR000524">
    <property type="entry name" value="Tscrpt_reg_HTH_GntR"/>
</dbReference>
<evidence type="ECO:0000313" key="7">
    <source>
        <dbReference type="Proteomes" id="UP001500540"/>
    </source>
</evidence>
<comment type="caution">
    <text evidence="6">The sequence shown here is derived from an EMBL/GenBank/DDBJ whole genome shotgun (WGS) entry which is preliminary data.</text>
</comment>
<dbReference type="SMART" id="SM00345">
    <property type="entry name" value="HTH_GNTR"/>
    <property type="match status" value="1"/>
</dbReference>
<evidence type="ECO:0000256" key="3">
    <source>
        <dbReference type="ARBA" id="ARBA00023163"/>
    </source>
</evidence>
<dbReference type="Gene3D" id="1.20.120.530">
    <property type="entry name" value="GntR ligand-binding domain-like"/>
    <property type="match status" value="1"/>
</dbReference>
<dbReference type="PANTHER" id="PTHR43537">
    <property type="entry name" value="TRANSCRIPTIONAL REGULATOR, GNTR FAMILY"/>
    <property type="match status" value="1"/>
</dbReference>
<evidence type="ECO:0000256" key="4">
    <source>
        <dbReference type="SAM" id="MobiDB-lite"/>
    </source>
</evidence>
<dbReference type="InterPro" id="IPR036388">
    <property type="entry name" value="WH-like_DNA-bd_sf"/>
</dbReference>
<dbReference type="CDD" id="cd07377">
    <property type="entry name" value="WHTH_GntR"/>
    <property type="match status" value="1"/>
</dbReference>
<evidence type="ECO:0000256" key="1">
    <source>
        <dbReference type="ARBA" id="ARBA00023015"/>
    </source>
</evidence>
<dbReference type="PROSITE" id="PS50949">
    <property type="entry name" value="HTH_GNTR"/>
    <property type="match status" value="1"/>
</dbReference>
<dbReference type="Proteomes" id="UP001500540">
    <property type="component" value="Unassembled WGS sequence"/>
</dbReference>
<sequence length="233" mass="25908">MTQLSVPRRHAAPADGTPTLGERHQPLREQVRDLIRERVVRGELAPGDRLVERTLAEELGVSRVPVREALNLLKGEGFVQDVPRRGVIVTMLSRDDVDDLFEVREALEVQGARLACRRATEDEIAGLTDMAARAEQARDDGDLETMADLNAAFHDAIPLLAHNRTLATTLEPLEGRLHWVLRQNHSPELLLREHSELAAAIADRDADRAADVARRHVETSRAICHEVMFAAKG</sequence>
<proteinExistence type="predicted"/>
<name>A0ABP7GKH7_9MICO</name>
<dbReference type="Pfam" id="PF00392">
    <property type="entry name" value="GntR"/>
    <property type="match status" value="1"/>
</dbReference>
<dbReference type="PANTHER" id="PTHR43537:SF49">
    <property type="entry name" value="TRANSCRIPTIONAL REGULATORY PROTEIN"/>
    <property type="match status" value="1"/>
</dbReference>